<evidence type="ECO:0000256" key="12">
    <source>
        <dbReference type="ARBA" id="ARBA00023136"/>
    </source>
</evidence>
<evidence type="ECO:0000256" key="18">
    <source>
        <dbReference type="ARBA" id="ARBA00068227"/>
    </source>
</evidence>
<reference evidence="19" key="1">
    <citation type="journal article" date="2014" name="Nat. Commun.">
        <title>The rainbow trout genome provides novel insights into evolution after whole-genome duplication in vertebrates.</title>
        <authorList>
            <person name="Berthelot C."/>
            <person name="Brunet F."/>
            <person name="Chalopin D."/>
            <person name="Juanchich A."/>
            <person name="Bernard M."/>
            <person name="Noel B."/>
            <person name="Bento P."/>
            <person name="Da Silva C."/>
            <person name="Labadie K."/>
            <person name="Alberti A."/>
            <person name="Aury J.M."/>
            <person name="Louis A."/>
            <person name="Dehais P."/>
            <person name="Bardou P."/>
            <person name="Montfort J."/>
            <person name="Klopp C."/>
            <person name="Cabau C."/>
            <person name="Gaspin C."/>
            <person name="Thorgaard G.H."/>
            <person name="Boussaha M."/>
            <person name="Quillet E."/>
            <person name="Guyomard R."/>
            <person name="Galiana D."/>
            <person name="Bobe J."/>
            <person name="Volff J.N."/>
            <person name="Genet C."/>
            <person name="Wincker P."/>
            <person name="Jaillon O."/>
            <person name="Roest Crollius H."/>
            <person name="Guiguen Y."/>
        </authorList>
    </citation>
    <scope>NUCLEOTIDE SEQUENCE [LARGE SCALE GENOMIC DNA]</scope>
</reference>
<dbReference type="PaxDb" id="8022-A0A060XIV6"/>
<keyword evidence="7" id="KW-0812">Transmembrane</keyword>
<evidence type="ECO:0000256" key="6">
    <source>
        <dbReference type="ARBA" id="ARBA00022618"/>
    </source>
</evidence>
<dbReference type="EMBL" id="FR905416">
    <property type="protein sequence ID" value="CDQ79172.1"/>
    <property type="molecule type" value="Genomic_DNA"/>
</dbReference>
<evidence type="ECO:0000256" key="15">
    <source>
        <dbReference type="ARBA" id="ARBA00058368"/>
    </source>
</evidence>
<gene>
    <name evidence="19" type="ORF">GSONMT00049164001</name>
</gene>
<evidence type="ECO:0000256" key="8">
    <source>
        <dbReference type="ARBA" id="ARBA00022729"/>
    </source>
</evidence>
<dbReference type="GO" id="GO:0005739">
    <property type="term" value="C:mitochondrion"/>
    <property type="evidence" value="ECO:0007669"/>
    <property type="project" value="UniProtKB-SubCell"/>
</dbReference>
<keyword evidence="9" id="KW-0498">Mitosis</keyword>
<keyword evidence="8" id="KW-0732">Signal</keyword>
<dbReference type="Proteomes" id="UP000193380">
    <property type="component" value="Unassembled WGS sequence"/>
</dbReference>
<evidence type="ECO:0000256" key="14">
    <source>
        <dbReference type="ARBA" id="ARBA00023306"/>
    </source>
</evidence>
<dbReference type="GO" id="GO:0016020">
    <property type="term" value="C:membrane"/>
    <property type="evidence" value="ECO:0007669"/>
    <property type="project" value="UniProtKB-SubCell"/>
</dbReference>
<reference evidence="19" key="2">
    <citation type="submission" date="2014-03" db="EMBL/GenBank/DDBJ databases">
        <authorList>
            <person name="Genoscope - CEA"/>
        </authorList>
    </citation>
    <scope>NUCLEOTIDE SEQUENCE</scope>
</reference>
<comment type="function">
    <text evidence="15">Required for normal cytokinesis during mitosis. Plays a role in the regulation of cell proliferation. May be a component of the chromosomal passenger complex (CPC), a complex that acts as a key regulator of mitosis. The CPC complex has essential functions at the centromere in ensuring correct chromosome alignment and segregation and is required for chromatin-induced microtubule stabilization and spindle assembly. Increases AURKB activity. Inhibits apoptosis induced by TGFB1. Overexpression induces swelling of mitochondria and reduces mitochondrial membrane potential.</text>
</comment>
<evidence type="ECO:0000256" key="1">
    <source>
        <dbReference type="ARBA" id="ARBA00004173"/>
    </source>
</evidence>
<keyword evidence="11" id="KW-0496">Mitochondrion</keyword>
<dbReference type="InterPro" id="IPR008657">
    <property type="entry name" value="JTB"/>
</dbReference>
<keyword evidence="10" id="KW-1133">Transmembrane helix</keyword>
<evidence type="ECO:0000256" key="9">
    <source>
        <dbReference type="ARBA" id="ARBA00022776"/>
    </source>
</evidence>
<sequence>MSDSRMFSILTLLLVVPAPISVHGAISGEKYSTTAISTTSLHCWQEDEFSILTECARCNPFQMKSWAPCARTGFIENINCAKTNQVEYKSCRSSWMDERLFWRFEGIMMCLTVVLVLVVIARQRTLDHLASEKVRRQILSI</sequence>
<dbReference type="AlphaFoldDB" id="A0A060XIV6"/>
<proteinExistence type="inferred from homology"/>
<comment type="subcellular location">
    <subcellularLocation>
        <location evidence="3">Cytoplasm</location>
        <location evidence="3">Cytoskeleton</location>
        <location evidence="3">Microtubule organizing center</location>
        <location evidence="3">Centrosome</location>
    </subcellularLocation>
    <subcellularLocation>
        <location evidence="2">Cytoplasm</location>
        <location evidence="2">Cytoskeleton</location>
        <location evidence="2">Spindle</location>
    </subcellularLocation>
    <subcellularLocation>
        <location evidence="4">Membrane</location>
        <topology evidence="4">Single-pass type I membrane protein</topology>
    </subcellularLocation>
    <subcellularLocation>
        <location evidence="1">Mitochondrion</location>
    </subcellularLocation>
</comment>
<evidence type="ECO:0000256" key="11">
    <source>
        <dbReference type="ARBA" id="ARBA00023128"/>
    </source>
</evidence>
<keyword evidence="12" id="KW-0472">Membrane</keyword>
<keyword evidence="5" id="KW-0963">Cytoplasm</keyword>
<dbReference type="Gene3D" id="3.30.720.220">
    <property type="match status" value="1"/>
</dbReference>
<evidence type="ECO:0000256" key="13">
    <source>
        <dbReference type="ARBA" id="ARBA00023212"/>
    </source>
</evidence>
<evidence type="ECO:0000256" key="4">
    <source>
        <dbReference type="ARBA" id="ARBA00004479"/>
    </source>
</evidence>
<dbReference type="GO" id="GO:0005819">
    <property type="term" value="C:spindle"/>
    <property type="evidence" value="ECO:0007669"/>
    <property type="project" value="UniProtKB-SubCell"/>
</dbReference>
<dbReference type="Pfam" id="PF05439">
    <property type="entry name" value="JTB"/>
    <property type="match status" value="1"/>
</dbReference>
<dbReference type="GO" id="GO:0000281">
    <property type="term" value="P:mitotic cytokinesis"/>
    <property type="evidence" value="ECO:0007669"/>
    <property type="project" value="TreeGrafter"/>
</dbReference>
<dbReference type="GO" id="GO:0030496">
    <property type="term" value="C:midbody"/>
    <property type="evidence" value="ECO:0007669"/>
    <property type="project" value="TreeGrafter"/>
</dbReference>
<keyword evidence="14" id="KW-0131">Cell cycle</keyword>
<evidence type="ECO:0000256" key="10">
    <source>
        <dbReference type="ARBA" id="ARBA00022989"/>
    </source>
</evidence>
<comment type="similarity">
    <text evidence="16">Belongs to the JTB family.</text>
</comment>
<comment type="subunit">
    <text evidence="17">Interacts with AURKA, AURKB, BIRC5 and INCENP. May be a component of the CPC at least composed of BIRC5/survivin, CDCA8/borealin, INCENP and AURKB/Aurora-B.</text>
</comment>
<dbReference type="FunFam" id="3.30.720.220:FF:000001">
    <property type="entry name" value="Jumping translocation breakpoint"/>
    <property type="match status" value="1"/>
</dbReference>
<accession>A0A060XIV6</accession>
<evidence type="ECO:0000256" key="2">
    <source>
        <dbReference type="ARBA" id="ARBA00004186"/>
    </source>
</evidence>
<evidence type="ECO:0000256" key="3">
    <source>
        <dbReference type="ARBA" id="ARBA00004300"/>
    </source>
</evidence>
<evidence type="ECO:0000256" key="17">
    <source>
        <dbReference type="ARBA" id="ARBA00063184"/>
    </source>
</evidence>
<protein>
    <recommendedName>
        <fullName evidence="18">Protein JTB</fullName>
    </recommendedName>
</protein>
<evidence type="ECO:0000256" key="5">
    <source>
        <dbReference type="ARBA" id="ARBA00022490"/>
    </source>
</evidence>
<dbReference type="PANTHER" id="PTHR13041">
    <property type="entry name" value="JTB PROTEIN-RELATED"/>
    <property type="match status" value="1"/>
</dbReference>
<keyword evidence="13" id="KW-0206">Cytoskeleton</keyword>
<evidence type="ECO:0000256" key="7">
    <source>
        <dbReference type="ARBA" id="ARBA00022692"/>
    </source>
</evidence>
<name>A0A060XIV6_ONCMY</name>
<dbReference type="PANTHER" id="PTHR13041:SF3">
    <property type="entry name" value="PROTEIN JTB"/>
    <property type="match status" value="1"/>
</dbReference>
<evidence type="ECO:0000256" key="16">
    <source>
        <dbReference type="ARBA" id="ARBA00060886"/>
    </source>
</evidence>
<dbReference type="GO" id="GO:0005813">
    <property type="term" value="C:centrosome"/>
    <property type="evidence" value="ECO:0007669"/>
    <property type="project" value="UniProtKB-SubCell"/>
</dbReference>
<organism evidence="19 20">
    <name type="scientific">Oncorhynchus mykiss</name>
    <name type="common">Rainbow trout</name>
    <name type="synonym">Salmo gairdneri</name>
    <dbReference type="NCBI Taxonomy" id="8022"/>
    <lineage>
        <taxon>Eukaryota</taxon>
        <taxon>Metazoa</taxon>
        <taxon>Chordata</taxon>
        <taxon>Craniata</taxon>
        <taxon>Vertebrata</taxon>
        <taxon>Euteleostomi</taxon>
        <taxon>Actinopterygii</taxon>
        <taxon>Neopterygii</taxon>
        <taxon>Teleostei</taxon>
        <taxon>Protacanthopterygii</taxon>
        <taxon>Salmoniformes</taxon>
        <taxon>Salmonidae</taxon>
        <taxon>Salmoninae</taxon>
        <taxon>Oncorhynchus</taxon>
    </lineage>
</organism>
<evidence type="ECO:0000313" key="19">
    <source>
        <dbReference type="EMBL" id="CDQ79172.1"/>
    </source>
</evidence>
<evidence type="ECO:0000313" key="20">
    <source>
        <dbReference type="Proteomes" id="UP000193380"/>
    </source>
</evidence>
<keyword evidence="6" id="KW-0132">Cell division</keyword>